<dbReference type="CDD" id="cd07012">
    <property type="entry name" value="PBP2_Bug_TTT"/>
    <property type="match status" value="1"/>
</dbReference>
<dbReference type="PIRSF" id="PIRSF017082">
    <property type="entry name" value="YflP"/>
    <property type="match status" value="1"/>
</dbReference>
<feature type="signal peptide" evidence="2">
    <location>
        <begin position="1"/>
        <end position="26"/>
    </location>
</feature>
<evidence type="ECO:0000313" key="3">
    <source>
        <dbReference type="EMBL" id="OWT56789.1"/>
    </source>
</evidence>
<feature type="chain" id="PRO_5012104077" description="Receptor" evidence="2">
    <location>
        <begin position="27"/>
        <end position="325"/>
    </location>
</feature>
<dbReference type="EMBL" id="NJIH01000010">
    <property type="protein sequence ID" value="OWT56789.1"/>
    <property type="molecule type" value="Genomic_DNA"/>
</dbReference>
<dbReference type="PANTHER" id="PTHR42928">
    <property type="entry name" value="TRICARBOXYLATE-BINDING PROTEIN"/>
    <property type="match status" value="1"/>
</dbReference>
<evidence type="ECO:0000256" key="2">
    <source>
        <dbReference type="SAM" id="SignalP"/>
    </source>
</evidence>
<proteinExistence type="inferred from homology"/>
<organism evidence="3 4">
    <name type="scientific">Candidimonas nitroreducens</name>
    <dbReference type="NCBI Taxonomy" id="683354"/>
    <lineage>
        <taxon>Bacteria</taxon>
        <taxon>Pseudomonadati</taxon>
        <taxon>Pseudomonadota</taxon>
        <taxon>Betaproteobacteria</taxon>
        <taxon>Burkholderiales</taxon>
        <taxon>Alcaligenaceae</taxon>
        <taxon>Candidimonas</taxon>
    </lineage>
</organism>
<evidence type="ECO:0000313" key="4">
    <source>
        <dbReference type="Proteomes" id="UP000214603"/>
    </source>
</evidence>
<evidence type="ECO:0000256" key="1">
    <source>
        <dbReference type="ARBA" id="ARBA00006987"/>
    </source>
</evidence>
<evidence type="ECO:0008006" key="5">
    <source>
        <dbReference type="Google" id="ProtNLM"/>
    </source>
</evidence>
<dbReference type="OrthoDB" id="8678477at2"/>
<keyword evidence="2" id="KW-0732">Signal</keyword>
<comment type="caution">
    <text evidence="3">The sequence shown here is derived from an EMBL/GenBank/DDBJ whole genome shotgun (WGS) entry which is preliminary data.</text>
</comment>
<dbReference type="InterPro" id="IPR005064">
    <property type="entry name" value="BUG"/>
</dbReference>
<keyword evidence="4" id="KW-1185">Reference proteome</keyword>
<comment type="similarity">
    <text evidence="1">Belongs to the UPF0065 (bug) family.</text>
</comment>
<dbReference type="Gene3D" id="3.40.190.10">
    <property type="entry name" value="Periplasmic binding protein-like II"/>
    <property type="match status" value="1"/>
</dbReference>
<dbReference type="SUPFAM" id="SSF53850">
    <property type="entry name" value="Periplasmic binding protein-like II"/>
    <property type="match status" value="1"/>
</dbReference>
<dbReference type="Pfam" id="PF03401">
    <property type="entry name" value="TctC"/>
    <property type="match status" value="1"/>
</dbReference>
<dbReference type="RefSeq" id="WP_088604796.1">
    <property type="nucleotide sequence ID" value="NZ_NJIH01000010.1"/>
</dbReference>
<name>A0A225MCV3_9BURK</name>
<dbReference type="Gene3D" id="3.40.190.150">
    <property type="entry name" value="Bordetella uptake gene, domain 1"/>
    <property type="match status" value="1"/>
</dbReference>
<sequence length="325" mass="34034">MQLNTKALRFASTCLAAVCCSLAANAQAQYPEKPISIIVPFGAGSGTDTLARTLAKELTVKFGQSVVVEDKPGAGGIVGAASAARSAPDGYTLLLATSGPMAANASLYSNLPYDPVKSFQPVALIGRQPMLVIGGKAAKTKTFGEIIAQAKAQPDKINFGASSTTARVLVELMKKSSGIQVETVLYKNVGSLMTDMIGGRISYAFENAGASIPQIDSGRISLIAVTAKHRAPFAEQIPATGEYGFDERGLLTWYAMFAPKNTPADVVAKLNTAVNAALKTPAVQSLAKQVGLQIATESPAELGKYQISEIQNWKHMVAITGVKID</sequence>
<protein>
    <recommendedName>
        <fullName evidence="5">Receptor</fullName>
    </recommendedName>
</protein>
<dbReference type="InterPro" id="IPR042100">
    <property type="entry name" value="Bug_dom1"/>
</dbReference>
<dbReference type="AlphaFoldDB" id="A0A225MCV3"/>
<accession>A0A225MCV3</accession>
<dbReference type="PANTHER" id="PTHR42928:SF5">
    <property type="entry name" value="BLR1237 PROTEIN"/>
    <property type="match status" value="1"/>
</dbReference>
<reference evidence="4" key="1">
    <citation type="submission" date="2017-06" db="EMBL/GenBank/DDBJ databases">
        <title>Herbaspirillum phytohormonus sp. nov., isolated from the root nodule of Robinia pseudoacacia in lead-zinc mine.</title>
        <authorList>
            <person name="Fan M."/>
            <person name="Lin Y."/>
        </authorList>
    </citation>
    <scope>NUCLEOTIDE SEQUENCE [LARGE SCALE GENOMIC DNA]</scope>
    <source>
        <strain evidence="4">SC-089</strain>
    </source>
</reference>
<dbReference type="Proteomes" id="UP000214603">
    <property type="component" value="Unassembled WGS sequence"/>
</dbReference>
<gene>
    <name evidence="3" type="ORF">CEY11_18020</name>
</gene>